<name>A0A0G2Y3U2_9VIRU</name>
<accession>A0A0G2Y3U2</accession>
<organism evidence="1 2">
    <name type="scientific">Acanthamoeba polyphaga mimivirus Kroon</name>
    <dbReference type="NCBI Taxonomy" id="3069720"/>
    <lineage>
        <taxon>Viruses</taxon>
        <taxon>Varidnaviria</taxon>
        <taxon>Bamfordvirae</taxon>
        <taxon>Nucleocytoviricota</taxon>
        <taxon>Megaviricetes</taxon>
        <taxon>Imitervirales</taxon>
        <taxon>Mimiviridae</taxon>
        <taxon>Megamimivirinae</taxon>
        <taxon>Mimivirus</taxon>
        <taxon>Mimivirus lagoaense</taxon>
    </lineage>
</organism>
<reference evidence="1 2" key="1">
    <citation type="submission" date="2014-10" db="EMBL/GenBank/DDBJ databases">
        <title>Pan-genome analysis of Brazilian lineage A amoebal mimiviruses.</title>
        <authorList>
            <person name="Assis F.L."/>
            <person name="Abrahao J.S."/>
            <person name="Kroon E.G."/>
            <person name="Dornas F.P."/>
            <person name="Andrade K.R."/>
            <person name="Borato P.V.M."/>
            <person name="Pilotto M.R."/>
            <person name="Benamar S."/>
            <person name="LaScola B."/>
            <person name="Colson P."/>
        </authorList>
    </citation>
    <scope>NUCLEOTIDE SEQUENCE [LARGE SCALE GENOMIC DNA]</scope>
    <source>
        <strain evidence="1 2">Kroon</strain>
    </source>
</reference>
<dbReference type="Proteomes" id="UP000240461">
    <property type="component" value="Segment"/>
</dbReference>
<sequence length="224" mass="25939">MSKITEIVDIDNGEEEYAKQAYIVEGDDLDFPRATINPKLQKLQSLATEFITSVILKHEKEYYHLVFKMYKENAEYLLGTTQNTIISTICTLTKTFYNKLYHSFQKNDHGNGSVKFIQEMVSYADYGPHILLDKLFRITIDIHIDIIREELIVDETAEKPFDVYYDSLSIQLNKKLVSYNLLNALSKNDDDNDSQFIVVPDNHEVFDINIDKPLGEPTNQNQTN</sequence>
<proteinExistence type="predicted"/>
<protein>
    <submittedName>
        <fullName evidence="1">Uncharacterized protein</fullName>
    </submittedName>
</protein>
<evidence type="ECO:0000313" key="2">
    <source>
        <dbReference type="Proteomes" id="UP000240461"/>
    </source>
</evidence>
<keyword evidence="2" id="KW-1185">Reference proteome</keyword>
<dbReference type="KEGG" id="vg:80514261"/>
<dbReference type="EMBL" id="KM982402">
    <property type="protein sequence ID" value="AKI80463.1"/>
    <property type="molecule type" value="Genomic_DNA"/>
</dbReference>
<evidence type="ECO:0000313" key="1">
    <source>
        <dbReference type="EMBL" id="AKI80463.1"/>
    </source>
</evidence>